<reference evidence="1" key="1">
    <citation type="journal article" date="2021" name="New Phytol.">
        <title>Evolutionary innovations through gain and loss of genes in the ectomycorrhizal Boletales.</title>
        <authorList>
            <person name="Wu G."/>
            <person name="Miyauchi S."/>
            <person name="Morin E."/>
            <person name="Kuo A."/>
            <person name="Drula E."/>
            <person name="Varga T."/>
            <person name="Kohler A."/>
            <person name="Feng B."/>
            <person name="Cao Y."/>
            <person name="Lipzen A."/>
            <person name="Daum C."/>
            <person name="Hundley H."/>
            <person name="Pangilinan J."/>
            <person name="Johnson J."/>
            <person name="Barry K."/>
            <person name="LaButti K."/>
            <person name="Ng V."/>
            <person name="Ahrendt S."/>
            <person name="Min B."/>
            <person name="Choi I.G."/>
            <person name="Park H."/>
            <person name="Plett J.M."/>
            <person name="Magnuson J."/>
            <person name="Spatafora J.W."/>
            <person name="Nagy L.G."/>
            <person name="Henrissat B."/>
            <person name="Grigoriev I.V."/>
            <person name="Yang Z.L."/>
            <person name="Xu J."/>
            <person name="Martin F.M."/>
        </authorList>
    </citation>
    <scope>NUCLEOTIDE SEQUENCE</scope>
    <source>
        <strain evidence="1">ATCC 28755</strain>
    </source>
</reference>
<evidence type="ECO:0000313" key="1">
    <source>
        <dbReference type="EMBL" id="KAH7904973.1"/>
    </source>
</evidence>
<proteinExistence type="predicted"/>
<organism evidence="1 2">
    <name type="scientific">Hygrophoropsis aurantiaca</name>
    <dbReference type="NCBI Taxonomy" id="72124"/>
    <lineage>
        <taxon>Eukaryota</taxon>
        <taxon>Fungi</taxon>
        <taxon>Dikarya</taxon>
        <taxon>Basidiomycota</taxon>
        <taxon>Agaricomycotina</taxon>
        <taxon>Agaricomycetes</taxon>
        <taxon>Agaricomycetidae</taxon>
        <taxon>Boletales</taxon>
        <taxon>Coniophorineae</taxon>
        <taxon>Hygrophoropsidaceae</taxon>
        <taxon>Hygrophoropsis</taxon>
    </lineage>
</organism>
<dbReference type="Proteomes" id="UP000790377">
    <property type="component" value="Unassembled WGS sequence"/>
</dbReference>
<sequence length="289" mass="31963">MSIKEVNTIGMYIADLPDRWIRVEKKTEVAVDTAAGSYGLFGVVALDSPARGTCRQNRAYFQGIHLQNLSHTVTNHYDHQVPLTKTVTVKTVTPNSSPVNSPRSRNSPRISITNTHRSSIASPSLSIRTVTPPSDHRVPILNTPRPSIPSISTRSPSIIRTAAWLDNNHVPLYAPSRPEELRSPRVGQAVKGFYVISKGQEVGIFYNWNDVSERVTSVSGARQEVFPSFEDTLEAYTDMYNRGSVVVAPIRGSHFDTLRHNPPSPTDALWDEVGDIDESLISSFDNLSV</sequence>
<comment type="caution">
    <text evidence="1">The sequence shown here is derived from an EMBL/GenBank/DDBJ whole genome shotgun (WGS) entry which is preliminary data.</text>
</comment>
<protein>
    <submittedName>
        <fullName evidence="1">Uncharacterized protein</fullName>
    </submittedName>
</protein>
<evidence type="ECO:0000313" key="2">
    <source>
        <dbReference type="Proteomes" id="UP000790377"/>
    </source>
</evidence>
<keyword evidence="2" id="KW-1185">Reference proteome</keyword>
<dbReference type="EMBL" id="MU268308">
    <property type="protein sequence ID" value="KAH7904973.1"/>
    <property type="molecule type" value="Genomic_DNA"/>
</dbReference>
<name>A0ACB7ZW27_9AGAM</name>
<accession>A0ACB7ZW27</accession>
<gene>
    <name evidence="1" type="ORF">BJ138DRAFT_1118903</name>
</gene>